<dbReference type="Gene3D" id="3.30.160.60">
    <property type="entry name" value="Classic Zinc Finger"/>
    <property type="match status" value="1"/>
</dbReference>
<sequence>MATASTFLTADQFQCSICLEFFTQPVSIPCGHNFCKACITRHWEGRDPCKCPLCNEKFPKDLKLRVNTGFREVVEHFKKLQAKAENACPVKQGEVPCDCCPEDNQSKASKTCLVCLTSFCETHLEPHLRVAALKRHTLTNPVHNLEDQICKKHNRMLERFCRNDQTCVCVLCTEHSAHDTVPLEEAYVEKRAQIGRKKKAEVQQMKHKRGKRAQKNKNKSQGKAEAMENNIVIHQTQDPQTWWIQDHQVNSFGRVGVLPEWRCYCEVQAEGGSSEDPAVEGESMQGVKVFNPKDGNWVIRVGSLKDFTSLQRVPVQVFWITTHGKVVVFVDYDHGSVALFEEVTGTLTTTFCITDFHERIYLFCSHTSGESRVQRLRQQVERIKQCSQNPDNKFRLCCILFICFIFVFSYF</sequence>
<dbReference type="InterPro" id="IPR013083">
    <property type="entry name" value="Znf_RING/FYVE/PHD"/>
</dbReference>
<dbReference type="Proteomes" id="UP000515161">
    <property type="component" value="Unplaced"/>
</dbReference>
<evidence type="ECO:0000256" key="1">
    <source>
        <dbReference type="ARBA" id="ARBA00022723"/>
    </source>
</evidence>
<feature type="domain" description="B box-type" evidence="7">
    <location>
        <begin position="145"/>
        <end position="190"/>
    </location>
</feature>
<dbReference type="CDD" id="cd19769">
    <property type="entry name" value="Bbox2_TRIM16-like"/>
    <property type="match status" value="1"/>
</dbReference>
<dbReference type="PANTHER" id="PTHR25465:SF32">
    <property type="entry name" value="BLOODTHIRSTY-RELATED GENE FAMILY, MEMBER 16 ISOFORM X1-RELATED"/>
    <property type="match status" value="1"/>
</dbReference>
<dbReference type="OrthoDB" id="6105938at2759"/>
<dbReference type="PROSITE" id="PS50119">
    <property type="entry name" value="ZF_BBOX"/>
    <property type="match status" value="1"/>
</dbReference>
<dbReference type="GeneID" id="117559972"/>
<dbReference type="InterPro" id="IPR001841">
    <property type="entry name" value="Znf_RING"/>
</dbReference>
<dbReference type="Gene3D" id="4.10.830.40">
    <property type="match status" value="1"/>
</dbReference>
<evidence type="ECO:0000256" key="3">
    <source>
        <dbReference type="ARBA" id="ARBA00022833"/>
    </source>
</evidence>
<keyword evidence="2 4" id="KW-0863">Zinc-finger</keyword>
<evidence type="ECO:0000313" key="8">
    <source>
        <dbReference type="Proteomes" id="UP000515161"/>
    </source>
</evidence>
<accession>A0A6P8VPE5</accession>
<protein>
    <submittedName>
        <fullName evidence="9">E3 ubiquitin-protein ligase TRIM47-like</fullName>
    </submittedName>
</protein>
<dbReference type="PROSITE" id="PS00518">
    <property type="entry name" value="ZF_RING_1"/>
    <property type="match status" value="1"/>
</dbReference>
<dbReference type="SUPFAM" id="SSF49899">
    <property type="entry name" value="Concanavalin A-like lectins/glucanases"/>
    <property type="match status" value="1"/>
</dbReference>
<dbReference type="Pfam" id="PF00643">
    <property type="entry name" value="zf-B_box"/>
    <property type="match status" value="1"/>
</dbReference>
<dbReference type="Gene3D" id="2.60.120.920">
    <property type="match status" value="1"/>
</dbReference>
<gene>
    <name evidence="9" type="primary">LOC117559972</name>
</gene>
<dbReference type="InterPro" id="IPR027370">
    <property type="entry name" value="Znf-RING_euk"/>
</dbReference>
<dbReference type="Pfam" id="PF13445">
    <property type="entry name" value="zf-RING_UBOX"/>
    <property type="match status" value="1"/>
</dbReference>
<feature type="compositionally biased region" description="Basic residues" evidence="5">
    <location>
        <begin position="195"/>
        <end position="220"/>
    </location>
</feature>
<evidence type="ECO:0000256" key="5">
    <source>
        <dbReference type="SAM" id="MobiDB-lite"/>
    </source>
</evidence>
<reference evidence="9" key="1">
    <citation type="submission" date="2025-08" db="UniProtKB">
        <authorList>
            <consortium name="RefSeq"/>
        </authorList>
    </citation>
    <scope>IDENTIFICATION</scope>
</reference>
<dbReference type="InterPro" id="IPR043136">
    <property type="entry name" value="B30.2/SPRY_sf"/>
</dbReference>
<keyword evidence="8" id="KW-1185">Reference proteome</keyword>
<feature type="region of interest" description="Disordered" evidence="5">
    <location>
        <begin position="195"/>
        <end position="224"/>
    </location>
</feature>
<evidence type="ECO:0000313" key="9">
    <source>
        <dbReference type="RefSeq" id="XP_034092606.1"/>
    </source>
</evidence>
<dbReference type="InterPro" id="IPR017907">
    <property type="entry name" value="Znf_RING_CS"/>
</dbReference>
<name>A0A6P8VPE5_GYMAC</name>
<dbReference type="RefSeq" id="XP_034092606.1">
    <property type="nucleotide sequence ID" value="XM_034236715.1"/>
</dbReference>
<dbReference type="InterPro" id="IPR051051">
    <property type="entry name" value="E3_ubiq-ligase_TRIM/RNF"/>
</dbReference>
<dbReference type="InterPro" id="IPR013320">
    <property type="entry name" value="ConA-like_dom_sf"/>
</dbReference>
<keyword evidence="3" id="KW-0862">Zinc</keyword>
<dbReference type="Gene3D" id="3.30.40.10">
    <property type="entry name" value="Zinc/RING finger domain, C3HC4 (zinc finger)"/>
    <property type="match status" value="1"/>
</dbReference>
<dbReference type="PROSITE" id="PS50089">
    <property type="entry name" value="ZF_RING_2"/>
    <property type="match status" value="1"/>
</dbReference>
<dbReference type="InterPro" id="IPR000315">
    <property type="entry name" value="Znf_B-box"/>
</dbReference>
<dbReference type="GO" id="GO:0008270">
    <property type="term" value="F:zinc ion binding"/>
    <property type="evidence" value="ECO:0007669"/>
    <property type="project" value="UniProtKB-KW"/>
</dbReference>
<keyword evidence="1" id="KW-0479">Metal-binding</keyword>
<dbReference type="KEGG" id="gacu:117559972"/>
<evidence type="ECO:0000259" key="6">
    <source>
        <dbReference type="PROSITE" id="PS50089"/>
    </source>
</evidence>
<proteinExistence type="predicted"/>
<dbReference type="SUPFAM" id="SSF57845">
    <property type="entry name" value="B-box zinc-binding domain"/>
    <property type="match status" value="1"/>
</dbReference>
<evidence type="ECO:0000259" key="7">
    <source>
        <dbReference type="PROSITE" id="PS50119"/>
    </source>
</evidence>
<dbReference type="AlphaFoldDB" id="A0A6P8VPE5"/>
<dbReference type="InParanoid" id="A0A6P8VPE5"/>
<evidence type="ECO:0000256" key="4">
    <source>
        <dbReference type="PROSITE-ProRule" id="PRU00024"/>
    </source>
</evidence>
<dbReference type="SUPFAM" id="SSF57850">
    <property type="entry name" value="RING/U-box"/>
    <property type="match status" value="1"/>
</dbReference>
<evidence type="ECO:0000256" key="2">
    <source>
        <dbReference type="ARBA" id="ARBA00022771"/>
    </source>
</evidence>
<feature type="domain" description="RING-type" evidence="6">
    <location>
        <begin position="15"/>
        <end position="55"/>
    </location>
</feature>
<organism evidence="8 9">
    <name type="scientific">Gymnodraco acuticeps</name>
    <name type="common">Antarctic dragonfish</name>
    <dbReference type="NCBI Taxonomy" id="8218"/>
    <lineage>
        <taxon>Eukaryota</taxon>
        <taxon>Metazoa</taxon>
        <taxon>Chordata</taxon>
        <taxon>Craniata</taxon>
        <taxon>Vertebrata</taxon>
        <taxon>Euteleostomi</taxon>
        <taxon>Actinopterygii</taxon>
        <taxon>Neopterygii</taxon>
        <taxon>Teleostei</taxon>
        <taxon>Neoteleostei</taxon>
        <taxon>Acanthomorphata</taxon>
        <taxon>Eupercaria</taxon>
        <taxon>Perciformes</taxon>
        <taxon>Notothenioidei</taxon>
        <taxon>Bathydraconidae</taxon>
        <taxon>Gymnodraco</taxon>
    </lineage>
</organism>
<dbReference type="SMART" id="SM00184">
    <property type="entry name" value="RING"/>
    <property type="match status" value="1"/>
</dbReference>
<dbReference type="PANTHER" id="PTHR25465">
    <property type="entry name" value="B-BOX DOMAIN CONTAINING"/>
    <property type="match status" value="1"/>
</dbReference>